<dbReference type="PANTHER" id="PTHR30466:SF1">
    <property type="entry name" value="FMN REDUCTASE (NADH) RUTF"/>
    <property type="match status" value="1"/>
</dbReference>
<dbReference type="Gene3D" id="2.30.110.10">
    <property type="entry name" value="Electron Transport, Fmn-binding Protein, Chain A"/>
    <property type="match status" value="1"/>
</dbReference>
<gene>
    <name evidence="3" type="ORF">Shyd_93000</name>
</gene>
<evidence type="ECO:0000259" key="2">
    <source>
        <dbReference type="SMART" id="SM00903"/>
    </source>
</evidence>
<dbReference type="PANTHER" id="PTHR30466">
    <property type="entry name" value="FLAVIN REDUCTASE"/>
    <property type="match status" value="1"/>
</dbReference>
<evidence type="ECO:0000313" key="4">
    <source>
        <dbReference type="Proteomes" id="UP001052739"/>
    </source>
</evidence>
<name>A0ABQ3PSC3_9ACTN</name>
<accession>A0ABQ3PSC3</accession>
<evidence type="ECO:0000256" key="1">
    <source>
        <dbReference type="ARBA" id="ARBA00023002"/>
    </source>
</evidence>
<keyword evidence="4" id="KW-1185">Reference proteome</keyword>
<dbReference type="SUPFAM" id="SSF50475">
    <property type="entry name" value="FMN-binding split barrel"/>
    <property type="match status" value="1"/>
</dbReference>
<evidence type="ECO:0000313" key="3">
    <source>
        <dbReference type="EMBL" id="GHI27929.1"/>
    </source>
</evidence>
<dbReference type="Pfam" id="PF01613">
    <property type="entry name" value="Flavin_Reduct"/>
    <property type="match status" value="1"/>
</dbReference>
<keyword evidence="1" id="KW-0560">Oxidoreductase</keyword>
<reference evidence="3" key="1">
    <citation type="submission" date="2024-05" db="EMBL/GenBank/DDBJ databases">
        <title>Whole genome shotgun sequence of Streptomyces hydrogenans NBRC 13475.</title>
        <authorList>
            <person name="Komaki H."/>
            <person name="Tamura T."/>
        </authorList>
    </citation>
    <scope>NUCLEOTIDE SEQUENCE</scope>
    <source>
        <strain evidence="3">NBRC 13475</strain>
    </source>
</reference>
<protein>
    <recommendedName>
        <fullName evidence="2">Flavin reductase like domain-containing protein</fullName>
    </recommendedName>
</protein>
<feature type="domain" description="Flavin reductase like" evidence="2">
    <location>
        <begin position="21"/>
        <end position="165"/>
    </location>
</feature>
<sequence>MTDMSTTTPQPVAPGEFRTLMSEFPTGVSVVTTHDREGRAWGMTCSSLCSLSVSPPTVLVCLRAESPTLAALLESGTFAVNLLHGEERSTAELFASGDADRFDRVPWKPGPGGPHLLDQTHAIADCRVSRTADGGTHVVVFGEVLGVTTAPDRPPLLYGRRRYSSWPEA</sequence>
<organism evidence="3 4">
    <name type="scientific">Streptomyces hydrogenans</name>
    <dbReference type="NCBI Taxonomy" id="1873719"/>
    <lineage>
        <taxon>Bacteria</taxon>
        <taxon>Bacillati</taxon>
        <taxon>Actinomycetota</taxon>
        <taxon>Actinomycetes</taxon>
        <taxon>Kitasatosporales</taxon>
        <taxon>Streptomycetaceae</taxon>
        <taxon>Streptomyces</taxon>
    </lineage>
</organism>
<dbReference type="InterPro" id="IPR002563">
    <property type="entry name" value="Flavin_Rdtase-like_dom"/>
</dbReference>
<dbReference type="InterPro" id="IPR050268">
    <property type="entry name" value="NADH-dep_flavin_reductase"/>
</dbReference>
<dbReference type="InterPro" id="IPR012349">
    <property type="entry name" value="Split_barrel_FMN-bd"/>
</dbReference>
<dbReference type="Proteomes" id="UP001052739">
    <property type="component" value="Unassembled WGS sequence"/>
</dbReference>
<dbReference type="EMBL" id="BNDW01000117">
    <property type="protein sequence ID" value="GHI27929.1"/>
    <property type="molecule type" value="Genomic_DNA"/>
</dbReference>
<proteinExistence type="predicted"/>
<dbReference type="SMART" id="SM00903">
    <property type="entry name" value="Flavin_Reduct"/>
    <property type="match status" value="1"/>
</dbReference>
<comment type="caution">
    <text evidence="3">The sequence shown here is derived from an EMBL/GenBank/DDBJ whole genome shotgun (WGS) entry which is preliminary data.</text>
</comment>